<feature type="chain" id="PRO_5013358429" evidence="1">
    <location>
        <begin position="22"/>
        <end position="214"/>
    </location>
</feature>
<gene>
    <name evidence="2" type="ORF">FPRO_07036</name>
</gene>
<evidence type="ECO:0000256" key="1">
    <source>
        <dbReference type="SAM" id="SignalP"/>
    </source>
</evidence>
<organism evidence="2 3">
    <name type="scientific">Fusarium proliferatum (strain ET1)</name>
    <name type="common">Orchid endophyte fungus</name>
    <dbReference type="NCBI Taxonomy" id="1227346"/>
    <lineage>
        <taxon>Eukaryota</taxon>
        <taxon>Fungi</taxon>
        <taxon>Dikarya</taxon>
        <taxon>Ascomycota</taxon>
        <taxon>Pezizomycotina</taxon>
        <taxon>Sordariomycetes</taxon>
        <taxon>Hypocreomycetidae</taxon>
        <taxon>Hypocreales</taxon>
        <taxon>Nectriaceae</taxon>
        <taxon>Fusarium</taxon>
        <taxon>Fusarium fujikuroi species complex</taxon>
    </lineage>
</organism>
<comment type="caution">
    <text evidence="2">The sequence shown here is derived from an EMBL/GenBank/DDBJ whole genome shotgun (WGS) entry which is preliminary data.</text>
</comment>
<sequence length="214" mass="22966">MVRFTLLCVAVITAFFAGAEAGLCRPSTTAVTSAAVTTTTSIDATTTLAATTTTVVLGYVETQLFVNPGFDDSDSGYAPWTGNAVIIQRDPQAGTQALYSPDIQQRSKQCQRLRQADPAESERRIRILHYYRVVVARTGLSPTCDLQIKIGGDTTVPANIDLVVGDWKSGSLSWSSAGETIAQADVELAVTCRGDYDRIQINLDSFAFTRVCSA</sequence>
<evidence type="ECO:0000313" key="3">
    <source>
        <dbReference type="Proteomes" id="UP000183971"/>
    </source>
</evidence>
<protein>
    <submittedName>
        <fullName evidence="2">Uncharacterized protein</fullName>
    </submittedName>
</protein>
<keyword evidence="1" id="KW-0732">Signal</keyword>
<keyword evidence="3" id="KW-1185">Reference proteome</keyword>
<dbReference type="Proteomes" id="UP000183971">
    <property type="component" value="Unassembled WGS sequence"/>
</dbReference>
<dbReference type="AlphaFoldDB" id="A0A1L7VAK4"/>
<dbReference type="GeneID" id="42051915"/>
<proteinExistence type="predicted"/>
<reference evidence="3" key="1">
    <citation type="journal article" date="2016" name="Genome Biol. Evol.">
        <title>Comparative 'omics' of the Fusarium fujikuroi species complex highlights differences in genetic potential and metabolite synthesis.</title>
        <authorList>
            <person name="Niehaus E.-M."/>
            <person name="Muensterkoetter M."/>
            <person name="Proctor R.H."/>
            <person name="Brown D.W."/>
            <person name="Sharon A."/>
            <person name="Idan Y."/>
            <person name="Oren-Young L."/>
            <person name="Sieber C.M."/>
            <person name="Novak O."/>
            <person name="Pencik A."/>
            <person name="Tarkowska D."/>
            <person name="Hromadova K."/>
            <person name="Freeman S."/>
            <person name="Maymon M."/>
            <person name="Elazar M."/>
            <person name="Youssef S.A."/>
            <person name="El-Shabrawy E.S.M."/>
            <person name="Shalaby A.B.A."/>
            <person name="Houterman P."/>
            <person name="Brock N.L."/>
            <person name="Burkhardt I."/>
            <person name="Tsavkelova E.A."/>
            <person name="Dickschat J.S."/>
            <person name="Galuszka P."/>
            <person name="Gueldener U."/>
            <person name="Tudzynski B."/>
        </authorList>
    </citation>
    <scope>NUCLEOTIDE SEQUENCE [LARGE SCALE GENOMIC DNA]</scope>
    <source>
        <strain evidence="3">ET1</strain>
    </source>
</reference>
<feature type="signal peptide" evidence="1">
    <location>
        <begin position="1"/>
        <end position="21"/>
    </location>
</feature>
<dbReference type="VEuPathDB" id="FungiDB:FPRO_07036"/>
<name>A0A1L7VAK4_FUSPR</name>
<accession>A0A1L7VAK4</accession>
<dbReference type="EMBL" id="FJOF01000003">
    <property type="protein sequence ID" value="CZR37773.1"/>
    <property type="molecule type" value="Genomic_DNA"/>
</dbReference>
<dbReference type="RefSeq" id="XP_031078366.1">
    <property type="nucleotide sequence ID" value="XM_031227985.1"/>
</dbReference>
<evidence type="ECO:0000313" key="2">
    <source>
        <dbReference type="EMBL" id="CZR37773.1"/>
    </source>
</evidence>